<keyword evidence="2" id="KW-0472">Membrane</keyword>
<feature type="region of interest" description="Disordered" evidence="1">
    <location>
        <begin position="72"/>
        <end position="94"/>
    </location>
</feature>
<evidence type="ECO:0000256" key="2">
    <source>
        <dbReference type="SAM" id="Phobius"/>
    </source>
</evidence>
<reference evidence="3 4" key="1">
    <citation type="submission" date="2023-07" db="EMBL/GenBank/DDBJ databases">
        <title>Sequencing the genomes of 1000 actinobacteria strains.</title>
        <authorList>
            <person name="Klenk H.-P."/>
        </authorList>
    </citation>
    <scope>NUCLEOTIDE SEQUENCE [LARGE SCALE GENOMIC DNA]</scope>
    <source>
        <strain evidence="3 4">DSM 44388</strain>
    </source>
</reference>
<sequence length="503" mass="52687">MRNTDDRLVREVKAVLDDVDQALAARPAPTPPWEDIQAFVRRSRERRRRRVALVAAAALLIGVVVTQVRVLQSSDQGRPQPAAPSFEKWDTTRGSLKDDDGWLSDFRDFAASSDVAGPESTGEPLPEPGRNVKVLFASDIGEYRVAVVTADWASNEDTQIAEFIGVRGAAADALVPGDNGATSLADSGSLYQGIVAPDLLPEGTTVDPDSAAVYVLATGDVPTVQLQQPPTIAADGKVTQNTRILEFDGGAAQADISAGGHYAVVIPSVMRSGSEYAVQEGYQDFTAGAGVDPGRLPITADPVRGNQSRVAAIVEQLALSTWMAVRQPTDTGEWQLLLAEPGGLTATGPKRVVVGVLTLPSGARVVGAGQVEADTSDDGSAGLSWLDTARLLPAGDMGDVAIAWRAADSRTVAVGPAGTESVGWTTADGQKLSGPAVDTLATIDHDDITSVRFLDGQGKELGVQTVLEPAAGIEREFGEQTLEAPDLIAAWQLPEIEDGLAGF</sequence>
<evidence type="ECO:0000256" key="1">
    <source>
        <dbReference type="SAM" id="MobiDB-lite"/>
    </source>
</evidence>
<evidence type="ECO:0000313" key="4">
    <source>
        <dbReference type="Proteomes" id="UP001235712"/>
    </source>
</evidence>
<accession>A0ABT9NWK5</accession>
<protein>
    <submittedName>
        <fullName evidence="3">Uncharacterized protein</fullName>
    </submittedName>
</protein>
<dbReference type="Proteomes" id="UP001235712">
    <property type="component" value="Unassembled WGS sequence"/>
</dbReference>
<proteinExistence type="predicted"/>
<dbReference type="EMBL" id="JAUSQZ010000001">
    <property type="protein sequence ID" value="MDP9824800.1"/>
    <property type="molecule type" value="Genomic_DNA"/>
</dbReference>
<evidence type="ECO:0000313" key="3">
    <source>
        <dbReference type="EMBL" id="MDP9824800.1"/>
    </source>
</evidence>
<organism evidence="3 4">
    <name type="scientific">Kineosporia succinea</name>
    <dbReference type="NCBI Taxonomy" id="84632"/>
    <lineage>
        <taxon>Bacteria</taxon>
        <taxon>Bacillati</taxon>
        <taxon>Actinomycetota</taxon>
        <taxon>Actinomycetes</taxon>
        <taxon>Kineosporiales</taxon>
        <taxon>Kineosporiaceae</taxon>
        <taxon>Kineosporia</taxon>
    </lineage>
</organism>
<comment type="caution">
    <text evidence="3">The sequence shown here is derived from an EMBL/GenBank/DDBJ whole genome shotgun (WGS) entry which is preliminary data.</text>
</comment>
<keyword evidence="4" id="KW-1185">Reference proteome</keyword>
<name>A0ABT9NWK5_9ACTN</name>
<gene>
    <name evidence="3" type="ORF">J2S57_000549</name>
</gene>
<keyword evidence="2" id="KW-1133">Transmembrane helix</keyword>
<dbReference type="RefSeq" id="WP_307237920.1">
    <property type="nucleotide sequence ID" value="NZ_JAUSQZ010000001.1"/>
</dbReference>
<feature type="transmembrane region" description="Helical" evidence="2">
    <location>
        <begin position="51"/>
        <end position="71"/>
    </location>
</feature>
<keyword evidence="2" id="KW-0812">Transmembrane</keyword>